<dbReference type="Proteomes" id="UP000271974">
    <property type="component" value="Unassembled WGS sequence"/>
</dbReference>
<name>A0A3S1HK95_ELYCH</name>
<reference evidence="2 3" key="1">
    <citation type="submission" date="2019-01" db="EMBL/GenBank/DDBJ databases">
        <title>A draft genome assembly of the solar-powered sea slug Elysia chlorotica.</title>
        <authorList>
            <person name="Cai H."/>
            <person name="Li Q."/>
            <person name="Fang X."/>
            <person name="Li J."/>
            <person name="Curtis N.E."/>
            <person name="Altenburger A."/>
            <person name="Shibata T."/>
            <person name="Feng M."/>
            <person name="Maeda T."/>
            <person name="Schwartz J.A."/>
            <person name="Shigenobu S."/>
            <person name="Lundholm N."/>
            <person name="Nishiyama T."/>
            <person name="Yang H."/>
            <person name="Hasebe M."/>
            <person name="Li S."/>
            <person name="Pierce S.K."/>
            <person name="Wang J."/>
        </authorList>
    </citation>
    <scope>NUCLEOTIDE SEQUENCE [LARGE SCALE GENOMIC DNA]</scope>
    <source>
        <strain evidence="2">EC2010</strain>
        <tissue evidence="2">Whole organism of an adult</tissue>
    </source>
</reference>
<evidence type="ECO:0000256" key="1">
    <source>
        <dbReference type="SAM" id="Phobius"/>
    </source>
</evidence>
<comment type="caution">
    <text evidence="2">The sequence shown here is derived from an EMBL/GenBank/DDBJ whole genome shotgun (WGS) entry which is preliminary data.</text>
</comment>
<proteinExistence type="predicted"/>
<evidence type="ECO:0000313" key="3">
    <source>
        <dbReference type="Proteomes" id="UP000271974"/>
    </source>
</evidence>
<organism evidence="2 3">
    <name type="scientific">Elysia chlorotica</name>
    <name type="common">Eastern emerald elysia</name>
    <name type="synonym">Sea slug</name>
    <dbReference type="NCBI Taxonomy" id="188477"/>
    <lineage>
        <taxon>Eukaryota</taxon>
        <taxon>Metazoa</taxon>
        <taxon>Spiralia</taxon>
        <taxon>Lophotrochozoa</taxon>
        <taxon>Mollusca</taxon>
        <taxon>Gastropoda</taxon>
        <taxon>Heterobranchia</taxon>
        <taxon>Euthyneura</taxon>
        <taxon>Panpulmonata</taxon>
        <taxon>Sacoglossa</taxon>
        <taxon>Placobranchoidea</taxon>
        <taxon>Plakobranchidae</taxon>
        <taxon>Elysia</taxon>
    </lineage>
</organism>
<feature type="transmembrane region" description="Helical" evidence="1">
    <location>
        <begin position="77"/>
        <end position="97"/>
    </location>
</feature>
<keyword evidence="1" id="KW-1133">Transmembrane helix</keyword>
<protein>
    <submittedName>
        <fullName evidence="2">Uncharacterized protein</fullName>
    </submittedName>
</protein>
<dbReference type="AlphaFoldDB" id="A0A3S1HK95"/>
<keyword evidence="1" id="KW-0812">Transmembrane</keyword>
<gene>
    <name evidence="2" type="ORF">EGW08_011032</name>
</gene>
<keyword evidence="3" id="KW-1185">Reference proteome</keyword>
<accession>A0A3S1HK95</accession>
<evidence type="ECO:0000313" key="2">
    <source>
        <dbReference type="EMBL" id="RUS81202.1"/>
    </source>
</evidence>
<keyword evidence="1" id="KW-0472">Membrane</keyword>
<dbReference type="EMBL" id="RQTK01000350">
    <property type="protein sequence ID" value="RUS81202.1"/>
    <property type="molecule type" value="Genomic_DNA"/>
</dbReference>
<sequence>MANKIHGDLKTRKLRRKRKMLRRNQLRQKVREQEHVHCPPSPEPIVLRFRPYTGVIHQVAMDRQLDLQHTMAVVEDIFAFILLYIGITGSVSFGYLLTMSPLARTLVQDLGFVTLNFIFNSM</sequence>